<dbReference type="InterPro" id="IPR000183">
    <property type="entry name" value="Orn/DAP/Arg_de-COase"/>
</dbReference>
<comment type="cofactor">
    <cofactor evidence="1 9">
        <name>pyridoxal 5'-phosphate</name>
        <dbReference type="ChEBI" id="CHEBI:597326"/>
    </cofactor>
</comment>
<feature type="active site" description="Proton donor" evidence="9">
    <location>
        <position position="448"/>
    </location>
</feature>
<comment type="caution">
    <text evidence="12">The sequence shown here is derived from an EMBL/GenBank/DDBJ whole genome shotgun (WGS) entry which is preliminary data.</text>
</comment>
<dbReference type="Gene3D" id="3.20.20.10">
    <property type="entry name" value="Alanine racemase"/>
    <property type="match status" value="1"/>
</dbReference>
<dbReference type="EC" id="4.1.1.17" evidence="6"/>
<dbReference type="SUPFAM" id="SSF51419">
    <property type="entry name" value="PLP-binding barrel"/>
    <property type="match status" value="1"/>
</dbReference>
<keyword evidence="4" id="KW-0456">Lyase</keyword>
<evidence type="ECO:0000259" key="11">
    <source>
        <dbReference type="Pfam" id="PF02784"/>
    </source>
</evidence>
<name>A0A397GZB5_9GLOM</name>
<dbReference type="PANTHER" id="PTHR11482:SF6">
    <property type="entry name" value="ORNITHINE DECARBOXYLASE 1-RELATED"/>
    <property type="match status" value="1"/>
</dbReference>
<evidence type="ECO:0000313" key="13">
    <source>
        <dbReference type="Proteomes" id="UP000266861"/>
    </source>
</evidence>
<dbReference type="PROSITE" id="PS00878">
    <property type="entry name" value="ODR_DC_2_1"/>
    <property type="match status" value="1"/>
</dbReference>
<organism evidence="12 13">
    <name type="scientific">Diversispora epigaea</name>
    <dbReference type="NCBI Taxonomy" id="1348612"/>
    <lineage>
        <taxon>Eukaryota</taxon>
        <taxon>Fungi</taxon>
        <taxon>Fungi incertae sedis</taxon>
        <taxon>Mucoromycota</taxon>
        <taxon>Glomeromycotina</taxon>
        <taxon>Glomeromycetes</taxon>
        <taxon>Diversisporales</taxon>
        <taxon>Diversisporaceae</taxon>
        <taxon>Diversispora</taxon>
    </lineage>
</organism>
<evidence type="ECO:0000256" key="8">
    <source>
        <dbReference type="ARBA" id="ARBA00049127"/>
    </source>
</evidence>
<dbReference type="PANTHER" id="PTHR11482">
    <property type="entry name" value="ARGININE/DIAMINOPIMELATE/ORNITHINE DECARBOXYLASE"/>
    <property type="match status" value="1"/>
</dbReference>
<dbReference type="Proteomes" id="UP000266861">
    <property type="component" value="Unassembled WGS sequence"/>
</dbReference>
<dbReference type="PRINTS" id="PR01179">
    <property type="entry name" value="ODADCRBXLASE"/>
</dbReference>
<accession>A0A397GZB5</accession>
<dbReference type="EMBL" id="PQFF01000374">
    <property type="protein sequence ID" value="RHZ54736.1"/>
    <property type="molecule type" value="Genomic_DNA"/>
</dbReference>
<dbReference type="InterPro" id="IPR029066">
    <property type="entry name" value="PLP-binding_barrel"/>
</dbReference>
<feature type="region of interest" description="Disordered" evidence="10">
    <location>
        <begin position="364"/>
        <end position="391"/>
    </location>
</feature>
<feature type="compositionally biased region" description="Polar residues" evidence="10">
    <location>
        <begin position="364"/>
        <end position="373"/>
    </location>
</feature>
<feature type="compositionally biased region" description="Acidic residues" evidence="10">
    <location>
        <begin position="374"/>
        <end position="391"/>
    </location>
</feature>
<dbReference type="OrthoDB" id="5034579at2759"/>
<dbReference type="FunFam" id="3.20.20.10:FF:000005">
    <property type="entry name" value="Ornithine decarboxylase"/>
    <property type="match status" value="1"/>
</dbReference>
<evidence type="ECO:0000256" key="1">
    <source>
        <dbReference type="ARBA" id="ARBA00001933"/>
    </source>
</evidence>
<feature type="modified residue" description="N6-(pyridoxal phosphate)lysine" evidence="9">
    <location>
        <position position="112"/>
    </location>
</feature>
<dbReference type="GO" id="GO:0005737">
    <property type="term" value="C:cytoplasm"/>
    <property type="evidence" value="ECO:0007669"/>
    <property type="project" value="TreeGrafter"/>
</dbReference>
<evidence type="ECO:0000256" key="9">
    <source>
        <dbReference type="PIRSR" id="PIRSR600183-50"/>
    </source>
</evidence>
<evidence type="ECO:0000313" key="12">
    <source>
        <dbReference type="EMBL" id="RHZ54736.1"/>
    </source>
</evidence>
<reference evidence="12 13" key="1">
    <citation type="submission" date="2018-08" db="EMBL/GenBank/DDBJ databases">
        <title>Genome and evolution of the arbuscular mycorrhizal fungus Diversispora epigaea (formerly Glomus versiforme) and its bacterial endosymbionts.</title>
        <authorList>
            <person name="Sun X."/>
            <person name="Fei Z."/>
            <person name="Harrison M."/>
        </authorList>
    </citation>
    <scope>NUCLEOTIDE SEQUENCE [LARGE SCALE GENOMIC DNA]</scope>
    <source>
        <strain evidence="12 13">IT104</strain>
    </source>
</reference>
<dbReference type="CDD" id="cd00622">
    <property type="entry name" value="PLPDE_III_ODC"/>
    <property type="match status" value="1"/>
</dbReference>
<dbReference type="STRING" id="1348612.A0A397GZB5"/>
<comment type="similarity">
    <text evidence="2">Belongs to the Orn/Lys/Arg decarboxylase class-II family.</text>
</comment>
<dbReference type="Pfam" id="PF02784">
    <property type="entry name" value="Orn_Arg_deC_N"/>
    <property type="match status" value="1"/>
</dbReference>
<protein>
    <recommendedName>
        <fullName evidence="6">ornithine decarboxylase</fullName>
        <ecNumber evidence="6">4.1.1.17</ecNumber>
    </recommendedName>
</protein>
<evidence type="ECO:0000256" key="7">
    <source>
        <dbReference type="ARBA" id="ARBA00046672"/>
    </source>
</evidence>
<dbReference type="PRINTS" id="PR01182">
    <property type="entry name" value="ORNDCRBXLASE"/>
</dbReference>
<evidence type="ECO:0000256" key="3">
    <source>
        <dbReference type="ARBA" id="ARBA00022898"/>
    </source>
</evidence>
<evidence type="ECO:0000256" key="4">
    <source>
        <dbReference type="ARBA" id="ARBA00023239"/>
    </source>
</evidence>
<dbReference type="InterPro" id="IPR009006">
    <property type="entry name" value="Ala_racemase/Decarboxylase_C"/>
</dbReference>
<dbReference type="GO" id="GO:0033387">
    <property type="term" value="P:putrescine biosynthetic process from arginine, via ornithine"/>
    <property type="evidence" value="ECO:0007669"/>
    <property type="project" value="TreeGrafter"/>
</dbReference>
<comment type="catalytic activity">
    <reaction evidence="8">
        <text>L-ornithine + H(+) = putrescine + CO2</text>
        <dbReference type="Rhea" id="RHEA:22964"/>
        <dbReference type="ChEBI" id="CHEBI:15378"/>
        <dbReference type="ChEBI" id="CHEBI:16526"/>
        <dbReference type="ChEBI" id="CHEBI:46911"/>
        <dbReference type="ChEBI" id="CHEBI:326268"/>
        <dbReference type="EC" id="4.1.1.17"/>
    </reaction>
</comment>
<dbReference type="Gene3D" id="2.40.37.10">
    <property type="entry name" value="Lyase, Ornithine Decarboxylase, Chain A, domain 1"/>
    <property type="match status" value="1"/>
</dbReference>
<evidence type="ECO:0000256" key="10">
    <source>
        <dbReference type="SAM" id="MobiDB-lite"/>
    </source>
</evidence>
<evidence type="ECO:0000256" key="5">
    <source>
        <dbReference type="ARBA" id="ARBA00034115"/>
    </source>
</evidence>
<keyword evidence="3 9" id="KW-0663">Pyridoxal phosphate</keyword>
<proteinExistence type="inferred from homology"/>
<gene>
    <name evidence="12" type="ORF">Glove_423g16</name>
</gene>
<sequence length="519" mass="58421">MKGSIGTVSSSDNNIQKYYSKLFNDQYAPKYSSNNITNTNNNKSKSKVEIKEKISVLSVEEILRDHVLSLNVDNCETDGENAFFVADLGVIYRQHIRWKANLPRIEPYYAVKCNPDHILLKLLAVLGTGFDCASKSEIQTILDLGVDKSRIIYANPCKQASFIRYAAQCDVRMMTFDNIDEIHKIKRYFPNALLVIRICVDDSKSICKLSPKFGAPLDTTEILLKTAKSLDMEVIGVSFHVGSGCYEENVFVDAVYRARYVFDQASKLGYNFHLLDVGGGFSPATDEVGKDCITFEKVASLLGPAIDKLFPPNVRVIAEPGRYYSASAFTIATHIIARRATIRNNDYNNSKDIKDNGTIITTNGAIDVTNGNSSEEEVDDGDDDDDDDDDERPLYMYYINDGVYGAFNCILFDHQVVQPKVLYKGGEFTFEQVIEEPEYSCSIWGPTCDSMDCITKKGFLPELIPGDWLYFEEMGAYTICAASQFNGFKKSNIFYTTSDLRIFDILYDDDYDDDDVKKI</sequence>
<dbReference type="InterPro" id="IPR022644">
    <property type="entry name" value="De-COase2_N"/>
</dbReference>
<dbReference type="InterPro" id="IPR022653">
    <property type="entry name" value="De-COase2_pyr-phos_BS"/>
</dbReference>
<comment type="pathway">
    <text evidence="5">Amine and polyamine biosynthesis; putrescine biosynthesis via L-ornithine pathway; putrescine from L-ornithine: step 1/1.</text>
</comment>
<feature type="domain" description="Orn/DAP/Arg decarboxylase 2 N-terminal" evidence="11">
    <location>
        <begin position="89"/>
        <end position="326"/>
    </location>
</feature>
<dbReference type="SUPFAM" id="SSF50621">
    <property type="entry name" value="Alanine racemase C-terminal domain-like"/>
    <property type="match status" value="1"/>
</dbReference>
<evidence type="ECO:0000256" key="6">
    <source>
        <dbReference type="ARBA" id="ARBA00034138"/>
    </source>
</evidence>
<dbReference type="InterPro" id="IPR002433">
    <property type="entry name" value="Orn_de-COase"/>
</dbReference>
<comment type="subunit">
    <text evidence="7">Homodimer. Only the dimer is catalytically active, as the active sites are constructed of residues from both monomers.</text>
</comment>
<dbReference type="GO" id="GO:0004586">
    <property type="term" value="F:ornithine decarboxylase activity"/>
    <property type="evidence" value="ECO:0007669"/>
    <property type="project" value="UniProtKB-EC"/>
</dbReference>
<keyword evidence="13" id="KW-1185">Reference proteome</keyword>
<dbReference type="AlphaFoldDB" id="A0A397GZB5"/>
<evidence type="ECO:0000256" key="2">
    <source>
        <dbReference type="ARBA" id="ARBA00008872"/>
    </source>
</evidence>